<sequence>MLGWKIRNLSITLLLASIVGLAAAQPSSVHDIDVDGSAGIFGRATHTGKFVGSTCKTNAECYSQNCAAVSGSTTKKCQRQPAGGPCFKDANCASRNCRASANICITPSKTNGTCSADKDCVSGLSCESGTCKSKVGSKCTKTGDCVSGSTCSSGVCGTPLLGANSVCNNGTQCLSGSCTIPSSCTNADGSYAYCDPLDFYGNQNICDRSQLGGKCVNPGDCYSGQCKNSICSNAAAGDGCIDPYQCGNLTCAYPACNQGSCGGGTCTFFGPGSQYPGDSCSNDAQCKSGKCVSDFPGSTCAGFANGATGCRTYSDCASGLCKSGTCTPGADGDRCIGSAQCQNVCSADGVCYTPKSPQSAGVTCKEAATERPAPWTAPAHLPSLAANVLQMATVDRVSANPGRARVFPRDPPAPSPRSALQTLV</sequence>
<accession>A0AAN6GPZ4</accession>
<dbReference type="EMBL" id="JAPDMZ010000148">
    <property type="protein sequence ID" value="KAK0547942.1"/>
    <property type="molecule type" value="Genomic_DNA"/>
</dbReference>
<organism evidence="3 4">
    <name type="scientific">Tilletia horrida</name>
    <dbReference type="NCBI Taxonomy" id="155126"/>
    <lineage>
        <taxon>Eukaryota</taxon>
        <taxon>Fungi</taxon>
        <taxon>Dikarya</taxon>
        <taxon>Basidiomycota</taxon>
        <taxon>Ustilaginomycotina</taxon>
        <taxon>Exobasidiomycetes</taxon>
        <taxon>Tilletiales</taxon>
        <taxon>Tilletiaceae</taxon>
        <taxon>Tilletia</taxon>
    </lineage>
</organism>
<feature type="chain" id="PRO_5042975445" evidence="2">
    <location>
        <begin position="25"/>
        <end position="424"/>
    </location>
</feature>
<keyword evidence="2" id="KW-0732">Signal</keyword>
<evidence type="ECO:0000256" key="2">
    <source>
        <dbReference type="SAM" id="SignalP"/>
    </source>
</evidence>
<evidence type="ECO:0000256" key="1">
    <source>
        <dbReference type="SAM" id="MobiDB-lite"/>
    </source>
</evidence>
<name>A0AAN6GPZ4_9BASI</name>
<evidence type="ECO:0000313" key="3">
    <source>
        <dbReference type="EMBL" id="KAK0547942.1"/>
    </source>
</evidence>
<evidence type="ECO:0000313" key="4">
    <source>
        <dbReference type="Proteomes" id="UP001176517"/>
    </source>
</evidence>
<comment type="caution">
    <text evidence="3">The sequence shown here is derived from an EMBL/GenBank/DDBJ whole genome shotgun (WGS) entry which is preliminary data.</text>
</comment>
<keyword evidence="4" id="KW-1185">Reference proteome</keyword>
<protein>
    <submittedName>
        <fullName evidence="3">Uncharacterized protein</fullName>
    </submittedName>
</protein>
<feature type="region of interest" description="Disordered" evidence="1">
    <location>
        <begin position="402"/>
        <end position="424"/>
    </location>
</feature>
<dbReference type="AlphaFoldDB" id="A0AAN6GPZ4"/>
<feature type="signal peptide" evidence="2">
    <location>
        <begin position="1"/>
        <end position="24"/>
    </location>
</feature>
<proteinExistence type="predicted"/>
<dbReference type="Proteomes" id="UP001176517">
    <property type="component" value="Unassembled WGS sequence"/>
</dbReference>
<gene>
    <name evidence="3" type="ORF">OC846_004664</name>
</gene>
<reference evidence="3" key="1">
    <citation type="journal article" date="2023" name="PhytoFront">
        <title>Draft Genome Resources of Seven Strains of Tilletia horrida, Causal Agent of Kernel Smut of Rice.</title>
        <authorList>
            <person name="Khanal S."/>
            <person name="Antony Babu S."/>
            <person name="Zhou X.G."/>
        </authorList>
    </citation>
    <scope>NUCLEOTIDE SEQUENCE</scope>
    <source>
        <strain evidence="3">TX6</strain>
    </source>
</reference>